<dbReference type="InterPro" id="IPR016181">
    <property type="entry name" value="Acyl_CoA_acyltransferase"/>
</dbReference>
<accession>Q1AVF6</accession>
<dbReference type="PhylomeDB" id="Q1AVF6"/>
<keyword evidence="1 4" id="KW-0808">Transferase</keyword>
<dbReference type="HOGENOM" id="CLU_013985_4_5_11"/>
<evidence type="ECO:0000313" key="5">
    <source>
        <dbReference type="Proteomes" id="UP000006637"/>
    </source>
</evidence>
<evidence type="ECO:0000313" key="4">
    <source>
        <dbReference type="EMBL" id="ABG04622.1"/>
    </source>
</evidence>
<evidence type="ECO:0000256" key="1">
    <source>
        <dbReference type="ARBA" id="ARBA00022679"/>
    </source>
</evidence>
<name>Q1AVF6_RUBXD</name>
<evidence type="ECO:0000259" key="3">
    <source>
        <dbReference type="PROSITE" id="PS51186"/>
    </source>
</evidence>
<dbReference type="PANTHER" id="PTHR43072:SF23">
    <property type="entry name" value="UPF0039 PROTEIN C11D3.02C"/>
    <property type="match status" value="1"/>
</dbReference>
<dbReference type="GO" id="GO:0016747">
    <property type="term" value="F:acyltransferase activity, transferring groups other than amino-acyl groups"/>
    <property type="evidence" value="ECO:0007669"/>
    <property type="project" value="InterPro"/>
</dbReference>
<dbReference type="Pfam" id="PF00583">
    <property type="entry name" value="Acetyltransf_1"/>
    <property type="match status" value="1"/>
</dbReference>
<dbReference type="Proteomes" id="UP000006637">
    <property type="component" value="Chromosome"/>
</dbReference>
<dbReference type="NCBIfam" id="NF040503">
    <property type="entry name" value="resist_ArsN1a"/>
    <property type="match status" value="1"/>
</dbReference>
<protein>
    <submittedName>
        <fullName evidence="4">GCN5-related N-acetyltransferase</fullName>
    </submittedName>
</protein>
<dbReference type="PANTHER" id="PTHR43072">
    <property type="entry name" value="N-ACETYLTRANSFERASE"/>
    <property type="match status" value="1"/>
</dbReference>
<dbReference type="Gene3D" id="3.40.630.30">
    <property type="match status" value="1"/>
</dbReference>
<dbReference type="InterPro" id="IPR000182">
    <property type="entry name" value="GNAT_dom"/>
</dbReference>
<evidence type="ECO:0000256" key="2">
    <source>
        <dbReference type="ARBA" id="ARBA00023315"/>
    </source>
</evidence>
<feature type="domain" description="N-acetyltransferase" evidence="3">
    <location>
        <begin position="14"/>
        <end position="172"/>
    </location>
</feature>
<keyword evidence="5" id="KW-1185">Reference proteome</keyword>
<reference evidence="4 5" key="1">
    <citation type="submission" date="2006-06" db="EMBL/GenBank/DDBJ databases">
        <title>Complete sequence of Rubrobacter xylanophilus DSM 9941.</title>
        <authorList>
            <consortium name="US DOE Joint Genome Institute"/>
            <person name="Copeland A."/>
            <person name="Lucas S."/>
            <person name="Lapidus A."/>
            <person name="Barry K."/>
            <person name="Detter J.C."/>
            <person name="Glavina del Rio T."/>
            <person name="Hammon N."/>
            <person name="Israni S."/>
            <person name="Dalin E."/>
            <person name="Tice H."/>
            <person name="Pitluck S."/>
            <person name="Munk A.C."/>
            <person name="Brettin T."/>
            <person name="Bruce D."/>
            <person name="Han C."/>
            <person name="Tapia R."/>
            <person name="Gilna P."/>
            <person name="Schmutz J."/>
            <person name="Larimer F."/>
            <person name="Land M."/>
            <person name="Hauser L."/>
            <person name="Kyrpides N."/>
            <person name="Lykidis A."/>
            <person name="da Costa M.S."/>
            <person name="Rainey F.A."/>
            <person name="Empadinhas N."/>
            <person name="Jolivet E."/>
            <person name="Battista J.R."/>
            <person name="Richardson P."/>
        </authorList>
    </citation>
    <scope>NUCLEOTIDE SEQUENCE [LARGE SCALE GENOMIC DNA]</scope>
    <source>
        <strain evidence="5">DSM 9941 / NBRC 16129 / PRD-1</strain>
    </source>
</reference>
<dbReference type="AlphaFoldDB" id="Q1AVF6"/>
<keyword evidence="2" id="KW-0012">Acyltransferase</keyword>
<dbReference type="PROSITE" id="PS51186">
    <property type="entry name" value="GNAT"/>
    <property type="match status" value="1"/>
</dbReference>
<dbReference type="CDD" id="cd04301">
    <property type="entry name" value="NAT_SF"/>
    <property type="match status" value="1"/>
</dbReference>
<dbReference type="EMBL" id="CP000386">
    <property type="protein sequence ID" value="ABG04622.1"/>
    <property type="molecule type" value="Genomic_DNA"/>
</dbReference>
<gene>
    <name evidence="4" type="ordered locus">Rxyl_1661</name>
</gene>
<dbReference type="KEGG" id="rxy:Rxyl_1661"/>
<dbReference type="STRING" id="266117.Rxyl_1661"/>
<dbReference type="SUPFAM" id="SSF55729">
    <property type="entry name" value="Acyl-CoA N-acyltransferases (Nat)"/>
    <property type="match status" value="1"/>
</dbReference>
<organism evidence="4 5">
    <name type="scientific">Rubrobacter xylanophilus (strain DSM 9941 / JCM 11954 / NBRC 16129 / PRD-1)</name>
    <dbReference type="NCBI Taxonomy" id="266117"/>
    <lineage>
        <taxon>Bacteria</taxon>
        <taxon>Bacillati</taxon>
        <taxon>Actinomycetota</taxon>
        <taxon>Rubrobacteria</taxon>
        <taxon>Rubrobacterales</taxon>
        <taxon>Rubrobacteraceae</taxon>
        <taxon>Rubrobacter</taxon>
    </lineage>
</organism>
<proteinExistence type="predicted"/>
<sequence>MPPTLRGPNIAGAVRARASTPKDASGIARIYNQGIEERSSTFETCPRSPEEVRAWYDGAHPIVVVEEGGEIIAFAATFEYRPRECYRGVAEFSVYVDREHRGRGAGRLAMEALIPAAASAGLWKLVSRVFPENAASRALLRSAGFREVGTYEKHARLDGRWRDVIIVERLIPHQ</sequence>
<dbReference type="eggNOG" id="COG1247">
    <property type="taxonomic scope" value="Bacteria"/>
</dbReference>